<name>A0A453EY97_AEGTS</name>
<dbReference type="EnsemblPlants" id="AET3Gv20515000.1">
    <property type="protein sequence ID" value="AET3Gv20515000.1"/>
    <property type="gene ID" value="AET3Gv20515000"/>
</dbReference>
<dbReference type="AlphaFoldDB" id="A0A453EY97"/>
<dbReference type="Proteomes" id="UP000015105">
    <property type="component" value="Chromosome 3D"/>
</dbReference>
<organism evidence="1 2">
    <name type="scientific">Aegilops tauschii subsp. strangulata</name>
    <name type="common">Goatgrass</name>
    <dbReference type="NCBI Taxonomy" id="200361"/>
    <lineage>
        <taxon>Eukaryota</taxon>
        <taxon>Viridiplantae</taxon>
        <taxon>Streptophyta</taxon>
        <taxon>Embryophyta</taxon>
        <taxon>Tracheophyta</taxon>
        <taxon>Spermatophyta</taxon>
        <taxon>Magnoliopsida</taxon>
        <taxon>Liliopsida</taxon>
        <taxon>Poales</taxon>
        <taxon>Poaceae</taxon>
        <taxon>BOP clade</taxon>
        <taxon>Pooideae</taxon>
        <taxon>Triticodae</taxon>
        <taxon>Triticeae</taxon>
        <taxon>Triticinae</taxon>
        <taxon>Aegilops</taxon>
    </lineage>
</organism>
<sequence length="109" mass="12890">MPDVSLSANKNYFFPNGKSTFSPSCDLKLIYSWLVFLPVQRSSVPVQFFFAFFYCNIDNAHMVANCKQRWKRAYRSLKHAIFFQGDNFLHGFISEDTLCWLYLLYISYI</sequence>
<keyword evidence="2" id="KW-1185">Reference proteome</keyword>
<evidence type="ECO:0000313" key="2">
    <source>
        <dbReference type="Proteomes" id="UP000015105"/>
    </source>
</evidence>
<protein>
    <submittedName>
        <fullName evidence="1">Uncharacterized protein</fullName>
    </submittedName>
</protein>
<evidence type="ECO:0000313" key="1">
    <source>
        <dbReference type="EnsemblPlants" id="AET3Gv20515000.1"/>
    </source>
</evidence>
<reference evidence="1" key="4">
    <citation type="submission" date="2019-03" db="UniProtKB">
        <authorList>
            <consortium name="EnsemblPlants"/>
        </authorList>
    </citation>
    <scope>IDENTIFICATION</scope>
</reference>
<reference evidence="1" key="5">
    <citation type="journal article" date="2021" name="G3 (Bethesda)">
        <title>Aegilops tauschii genome assembly Aet v5.0 features greater sequence contiguity and improved annotation.</title>
        <authorList>
            <person name="Wang L."/>
            <person name="Zhu T."/>
            <person name="Rodriguez J.C."/>
            <person name="Deal K.R."/>
            <person name="Dubcovsky J."/>
            <person name="McGuire P.E."/>
            <person name="Lux T."/>
            <person name="Spannagl M."/>
            <person name="Mayer K.F.X."/>
            <person name="Baldrich P."/>
            <person name="Meyers B.C."/>
            <person name="Huo N."/>
            <person name="Gu Y.Q."/>
            <person name="Zhou H."/>
            <person name="Devos K.M."/>
            <person name="Bennetzen J.L."/>
            <person name="Unver T."/>
            <person name="Budak H."/>
            <person name="Gulick P.J."/>
            <person name="Galiba G."/>
            <person name="Kalapos B."/>
            <person name="Nelson D.R."/>
            <person name="Li P."/>
            <person name="You F.M."/>
            <person name="Luo M.C."/>
            <person name="Dvorak J."/>
        </authorList>
    </citation>
    <scope>NUCLEOTIDE SEQUENCE [LARGE SCALE GENOMIC DNA]</scope>
    <source>
        <strain evidence="1">cv. AL8/78</strain>
    </source>
</reference>
<dbReference type="Gramene" id="AET3Gv20515000.1">
    <property type="protein sequence ID" value="AET3Gv20515000.1"/>
    <property type="gene ID" value="AET3Gv20515000"/>
</dbReference>
<proteinExistence type="predicted"/>
<reference evidence="2" key="1">
    <citation type="journal article" date="2014" name="Science">
        <title>Ancient hybridizations among the ancestral genomes of bread wheat.</title>
        <authorList>
            <consortium name="International Wheat Genome Sequencing Consortium,"/>
            <person name="Marcussen T."/>
            <person name="Sandve S.R."/>
            <person name="Heier L."/>
            <person name="Spannagl M."/>
            <person name="Pfeifer M."/>
            <person name="Jakobsen K.S."/>
            <person name="Wulff B.B."/>
            <person name="Steuernagel B."/>
            <person name="Mayer K.F."/>
            <person name="Olsen O.A."/>
        </authorList>
    </citation>
    <scope>NUCLEOTIDE SEQUENCE [LARGE SCALE GENOMIC DNA]</scope>
    <source>
        <strain evidence="2">cv. AL8/78</strain>
    </source>
</reference>
<accession>A0A453EY97</accession>
<reference evidence="1" key="3">
    <citation type="journal article" date="2017" name="Nature">
        <title>Genome sequence of the progenitor of the wheat D genome Aegilops tauschii.</title>
        <authorList>
            <person name="Luo M.C."/>
            <person name="Gu Y.Q."/>
            <person name="Puiu D."/>
            <person name="Wang H."/>
            <person name="Twardziok S.O."/>
            <person name="Deal K.R."/>
            <person name="Huo N."/>
            <person name="Zhu T."/>
            <person name="Wang L."/>
            <person name="Wang Y."/>
            <person name="McGuire P.E."/>
            <person name="Liu S."/>
            <person name="Long H."/>
            <person name="Ramasamy R.K."/>
            <person name="Rodriguez J.C."/>
            <person name="Van S.L."/>
            <person name="Yuan L."/>
            <person name="Wang Z."/>
            <person name="Xia Z."/>
            <person name="Xiao L."/>
            <person name="Anderson O.D."/>
            <person name="Ouyang S."/>
            <person name="Liang Y."/>
            <person name="Zimin A.V."/>
            <person name="Pertea G."/>
            <person name="Qi P."/>
            <person name="Bennetzen J.L."/>
            <person name="Dai X."/>
            <person name="Dawson M.W."/>
            <person name="Muller H.G."/>
            <person name="Kugler K."/>
            <person name="Rivarola-Duarte L."/>
            <person name="Spannagl M."/>
            <person name="Mayer K.F.X."/>
            <person name="Lu F.H."/>
            <person name="Bevan M.W."/>
            <person name="Leroy P."/>
            <person name="Li P."/>
            <person name="You F.M."/>
            <person name="Sun Q."/>
            <person name="Liu Z."/>
            <person name="Lyons E."/>
            <person name="Wicker T."/>
            <person name="Salzberg S.L."/>
            <person name="Devos K.M."/>
            <person name="Dvorak J."/>
        </authorList>
    </citation>
    <scope>NUCLEOTIDE SEQUENCE [LARGE SCALE GENOMIC DNA]</scope>
    <source>
        <strain evidence="1">cv. AL8/78</strain>
    </source>
</reference>
<reference evidence="2" key="2">
    <citation type="journal article" date="2017" name="Nat. Plants">
        <title>The Aegilops tauschii genome reveals multiple impacts of transposons.</title>
        <authorList>
            <person name="Zhao G."/>
            <person name="Zou C."/>
            <person name="Li K."/>
            <person name="Wang K."/>
            <person name="Li T."/>
            <person name="Gao L."/>
            <person name="Zhang X."/>
            <person name="Wang H."/>
            <person name="Yang Z."/>
            <person name="Liu X."/>
            <person name="Jiang W."/>
            <person name="Mao L."/>
            <person name="Kong X."/>
            <person name="Jiao Y."/>
            <person name="Jia J."/>
        </authorList>
    </citation>
    <scope>NUCLEOTIDE SEQUENCE [LARGE SCALE GENOMIC DNA]</scope>
    <source>
        <strain evidence="2">cv. AL8/78</strain>
    </source>
</reference>